<dbReference type="PANTHER" id="PTHR46067">
    <property type="entry name" value="ACYL-COA N-ACYLTRANSFERASES (NAT) SUPERFAMILY PROTEIN"/>
    <property type="match status" value="1"/>
</dbReference>
<dbReference type="Proteomes" id="UP000237347">
    <property type="component" value="Unassembled WGS sequence"/>
</dbReference>
<dbReference type="PANTHER" id="PTHR46067:SF27">
    <property type="entry name" value="ACYL-COA N-ACYLTRANSFERASES (NAT) SUPERFAMILY PROTEIN"/>
    <property type="match status" value="1"/>
</dbReference>
<evidence type="ECO:0000313" key="2">
    <source>
        <dbReference type="Proteomes" id="UP000237347"/>
    </source>
</evidence>
<dbReference type="SUPFAM" id="SSF55729">
    <property type="entry name" value="Acyl-CoA N-acyltransferases (Nat)"/>
    <property type="match status" value="1"/>
</dbReference>
<reference evidence="1 2" key="1">
    <citation type="journal article" date="2018" name="Sci. Data">
        <title>The draft genome sequence of cork oak.</title>
        <authorList>
            <person name="Ramos A.M."/>
            <person name="Usie A."/>
            <person name="Barbosa P."/>
            <person name="Barros P.M."/>
            <person name="Capote T."/>
            <person name="Chaves I."/>
            <person name="Simoes F."/>
            <person name="Abreu I."/>
            <person name="Carrasquinho I."/>
            <person name="Faro C."/>
            <person name="Guimaraes J.B."/>
            <person name="Mendonca D."/>
            <person name="Nobrega F."/>
            <person name="Rodrigues L."/>
            <person name="Saibo N.J.M."/>
            <person name="Varela M.C."/>
            <person name="Egas C."/>
            <person name="Matos J."/>
            <person name="Miguel C.M."/>
            <person name="Oliveira M.M."/>
            <person name="Ricardo C.P."/>
            <person name="Goncalves S."/>
        </authorList>
    </citation>
    <scope>NUCLEOTIDE SEQUENCE [LARGE SCALE GENOMIC DNA]</scope>
    <source>
        <strain evidence="2">cv. HL8</strain>
    </source>
</reference>
<dbReference type="Gene3D" id="3.40.630.30">
    <property type="match status" value="1"/>
</dbReference>
<proteinExistence type="predicted"/>
<evidence type="ECO:0000313" key="1">
    <source>
        <dbReference type="EMBL" id="KAK7824985.1"/>
    </source>
</evidence>
<gene>
    <name evidence="1" type="primary">p20_5</name>
    <name evidence="1" type="ORF">CFP56_033890</name>
</gene>
<dbReference type="EMBL" id="PKMF04000588">
    <property type="protein sequence ID" value="KAK7824985.1"/>
    <property type="molecule type" value="Genomic_DNA"/>
</dbReference>
<dbReference type="AlphaFoldDB" id="A0AAW0JDR9"/>
<comment type="caution">
    <text evidence="1">The sequence shown here is derived from an EMBL/GenBank/DDBJ whole genome shotgun (WGS) entry which is preliminary data.</text>
</comment>
<dbReference type="InterPro" id="IPR016181">
    <property type="entry name" value="Acyl_CoA_acyltransferase"/>
</dbReference>
<keyword evidence="2" id="KW-1185">Reference proteome</keyword>
<organism evidence="1 2">
    <name type="scientific">Quercus suber</name>
    <name type="common">Cork oak</name>
    <dbReference type="NCBI Taxonomy" id="58331"/>
    <lineage>
        <taxon>Eukaryota</taxon>
        <taxon>Viridiplantae</taxon>
        <taxon>Streptophyta</taxon>
        <taxon>Embryophyta</taxon>
        <taxon>Tracheophyta</taxon>
        <taxon>Spermatophyta</taxon>
        <taxon>Magnoliopsida</taxon>
        <taxon>eudicotyledons</taxon>
        <taxon>Gunneridae</taxon>
        <taxon>Pentapetalae</taxon>
        <taxon>rosids</taxon>
        <taxon>fabids</taxon>
        <taxon>Fagales</taxon>
        <taxon>Fagaceae</taxon>
        <taxon>Quercus</taxon>
    </lineage>
</organism>
<name>A0AAW0JDR9_QUESU</name>
<sequence>MVIPLPNDECRGELGYALGYKYWGKGIAPKAVKLRVLEKAGFQGEGILRKYMILKGKTRDMVMFSLIFADPQG</sequence>
<accession>A0AAW0JDR9</accession>
<protein>
    <submittedName>
        <fullName evidence="1">N-acetyltransferase p20</fullName>
    </submittedName>
</protein>